<dbReference type="AlphaFoldDB" id="A0A1J6W1B7"/>
<organism evidence="4 5">
    <name type="scientific">Rossellomorea aquimaris</name>
    <dbReference type="NCBI Taxonomy" id="189382"/>
    <lineage>
        <taxon>Bacteria</taxon>
        <taxon>Bacillati</taxon>
        <taxon>Bacillota</taxon>
        <taxon>Bacilli</taxon>
        <taxon>Bacillales</taxon>
        <taxon>Bacillaceae</taxon>
        <taxon>Rossellomorea</taxon>
    </lineage>
</organism>
<gene>
    <name evidence="4" type="ORF">BHE18_10210</name>
</gene>
<dbReference type="InterPro" id="IPR024654">
    <property type="entry name" value="Calcineurin-like_PHP_lpxH"/>
</dbReference>
<dbReference type="InterPro" id="IPR029052">
    <property type="entry name" value="Metallo-depent_PP-like"/>
</dbReference>
<evidence type="ECO:0000256" key="1">
    <source>
        <dbReference type="ARBA" id="ARBA00008950"/>
    </source>
</evidence>
<sequence length="164" mass="18480">MKITVLSDTHLPKGKRKLPDTLIKDILESEFIIHAGDFQSAETYKELADFGELLGVYGNTDDPEIKGLLPQSRICLIQGLKIGIVHGDGKGKTTEKRARAAFNKDEVDMIIFGHSHIPYLRYHDGVLLFNPGSPTDKRKMPMFSHGMMEIDHVGSWSIQHKFYS</sequence>
<keyword evidence="2" id="KW-0479">Metal-binding</keyword>
<dbReference type="SUPFAM" id="SSF56300">
    <property type="entry name" value="Metallo-dependent phosphatases"/>
    <property type="match status" value="1"/>
</dbReference>
<evidence type="ECO:0000313" key="5">
    <source>
        <dbReference type="Proteomes" id="UP000182062"/>
    </source>
</evidence>
<dbReference type="EC" id="3.1.4.-" evidence="2"/>
<reference evidence="4 5" key="1">
    <citation type="submission" date="2016-09" db="EMBL/GenBank/DDBJ databases">
        <title>Bacillus aquimaris SAMM genome sequence reveals colonization and biosurfactant production capacities.</title>
        <authorList>
            <person name="Waghmode S.R."/>
            <person name="Suryavanshi M.V."/>
        </authorList>
    </citation>
    <scope>NUCLEOTIDE SEQUENCE [LARGE SCALE GENOMIC DNA]</scope>
    <source>
        <strain evidence="4 5">SAMM</strain>
    </source>
</reference>
<dbReference type="InterPro" id="IPR000979">
    <property type="entry name" value="Phosphodiesterase_MJ0936/Vps29"/>
</dbReference>
<dbReference type="RefSeq" id="WP_071618777.1">
    <property type="nucleotide sequence ID" value="NZ_MINN01000085.1"/>
</dbReference>
<comment type="cofactor">
    <cofactor evidence="2">
        <name>a divalent metal cation</name>
        <dbReference type="ChEBI" id="CHEBI:60240"/>
    </cofactor>
</comment>
<protein>
    <recommendedName>
        <fullName evidence="2">Phosphoesterase</fullName>
        <ecNumber evidence="2">3.1.4.-</ecNumber>
    </recommendedName>
</protein>
<dbReference type="GO" id="GO:0046872">
    <property type="term" value="F:metal ion binding"/>
    <property type="evidence" value="ECO:0007669"/>
    <property type="project" value="UniProtKB-KW"/>
</dbReference>
<keyword evidence="5" id="KW-1185">Reference proteome</keyword>
<evidence type="ECO:0000259" key="3">
    <source>
        <dbReference type="Pfam" id="PF12850"/>
    </source>
</evidence>
<name>A0A1J6W1B7_9BACI</name>
<dbReference type="NCBIfam" id="TIGR00040">
    <property type="entry name" value="yfcE"/>
    <property type="match status" value="1"/>
</dbReference>
<dbReference type="PANTHER" id="PTHR11124">
    <property type="entry name" value="VACUOLAR SORTING PROTEIN VPS29"/>
    <property type="match status" value="1"/>
</dbReference>
<evidence type="ECO:0000313" key="4">
    <source>
        <dbReference type="EMBL" id="OIU71389.1"/>
    </source>
</evidence>
<dbReference type="GO" id="GO:0016787">
    <property type="term" value="F:hydrolase activity"/>
    <property type="evidence" value="ECO:0007669"/>
    <property type="project" value="UniProtKB-UniRule"/>
</dbReference>
<feature type="domain" description="Calcineurin-like phosphoesterase" evidence="3">
    <location>
        <begin position="1"/>
        <end position="151"/>
    </location>
</feature>
<proteinExistence type="inferred from homology"/>
<comment type="caution">
    <text evidence="4">The sequence shown here is derived from an EMBL/GenBank/DDBJ whole genome shotgun (WGS) entry which is preliminary data.</text>
</comment>
<dbReference type="EMBL" id="MINN01000085">
    <property type="protein sequence ID" value="OIU71389.1"/>
    <property type="molecule type" value="Genomic_DNA"/>
</dbReference>
<accession>A0A1J6W1B7</accession>
<dbReference type="Proteomes" id="UP000182062">
    <property type="component" value="Unassembled WGS sequence"/>
</dbReference>
<dbReference type="OrthoDB" id="9800565at2"/>
<comment type="similarity">
    <text evidence="1 2">Belongs to the metallophosphoesterase superfamily. YfcE family.</text>
</comment>
<dbReference type="Pfam" id="PF12850">
    <property type="entry name" value="Metallophos_2"/>
    <property type="match status" value="1"/>
</dbReference>
<dbReference type="Gene3D" id="3.60.21.10">
    <property type="match status" value="1"/>
</dbReference>
<evidence type="ECO:0000256" key="2">
    <source>
        <dbReference type="RuleBase" id="RU362039"/>
    </source>
</evidence>